<dbReference type="RefSeq" id="WP_022863470.1">
    <property type="nucleotide sequence ID" value="NZ_ATVG01000011.1"/>
</dbReference>
<dbReference type="EMBL" id="CP063189">
    <property type="protein sequence ID" value="WCZ33395.1"/>
    <property type="molecule type" value="Genomic_DNA"/>
</dbReference>
<sequence length="154" mass="15980">MSVLGYCIIPFIALFVITLLINSRESLARERGWVGPVLVGLVGIGLSYALSFAVGGDDLAALSPIIVPAIIAGVIGEVMAPKYWTGSFVLATSASVASLAICALLAMTGEQPDGAFATVNPSDLLILGVIPMFAAALISGIFRAYRNRSYTTAD</sequence>
<feature type="transmembrane region" description="Helical" evidence="1">
    <location>
        <begin position="59"/>
        <end position="76"/>
    </location>
</feature>
<feature type="transmembrane region" description="Helical" evidence="1">
    <location>
        <begin position="124"/>
        <end position="145"/>
    </location>
</feature>
<accession>A0ABY7U9L7</accession>
<protein>
    <submittedName>
        <fullName evidence="2">Uncharacterized protein</fullName>
    </submittedName>
</protein>
<feature type="transmembrane region" description="Helical" evidence="1">
    <location>
        <begin position="33"/>
        <end position="53"/>
    </location>
</feature>
<keyword evidence="1" id="KW-0812">Transmembrane</keyword>
<keyword evidence="1" id="KW-0472">Membrane</keyword>
<evidence type="ECO:0000256" key="1">
    <source>
        <dbReference type="SAM" id="Phobius"/>
    </source>
</evidence>
<feature type="transmembrane region" description="Helical" evidence="1">
    <location>
        <begin position="88"/>
        <end position="109"/>
    </location>
</feature>
<reference evidence="2 3" key="1">
    <citation type="submission" date="2020-10" db="EMBL/GenBank/DDBJ databases">
        <title>Complete genome sequence of Corynebacterium massiliense DSM 45435, type strain of Corynebacterium massiliense.</title>
        <authorList>
            <person name="Busche T."/>
            <person name="Kalinowski J."/>
            <person name="Ruckert C."/>
        </authorList>
    </citation>
    <scope>NUCLEOTIDE SEQUENCE [LARGE SCALE GENOMIC DNA]</scope>
    <source>
        <strain evidence="2 3">DSM 45435</strain>
    </source>
</reference>
<evidence type="ECO:0000313" key="2">
    <source>
        <dbReference type="EMBL" id="WCZ33395.1"/>
    </source>
</evidence>
<keyword evidence="1" id="KW-1133">Transmembrane helix</keyword>
<name>A0ABY7U9L7_9CORY</name>
<organism evidence="2 3">
    <name type="scientific">Corynebacterium massiliense DSM 45435</name>
    <dbReference type="NCBI Taxonomy" id="1121364"/>
    <lineage>
        <taxon>Bacteria</taxon>
        <taxon>Bacillati</taxon>
        <taxon>Actinomycetota</taxon>
        <taxon>Actinomycetes</taxon>
        <taxon>Mycobacteriales</taxon>
        <taxon>Corynebacteriaceae</taxon>
        <taxon>Corynebacterium</taxon>
    </lineage>
</organism>
<gene>
    <name evidence="2" type="ORF">CMASS_09920</name>
</gene>
<proteinExistence type="predicted"/>
<evidence type="ECO:0000313" key="3">
    <source>
        <dbReference type="Proteomes" id="UP001220064"/>
    </source>
</evidence>
<feature type="transmembrane region" description="Helical" evidence="1">
    <location>
        <begin position="6"/>
        <end position="21"/>
    </location>
</feature>
<dbReference type="Proteomes" id="UP001220064">
    <property type="component" value="Chromosome"/>
</dbReference>
<keyword evidence="3" id="KW-1185">Reference proteome</keyword>